<dbReference type="RefSeq" id="XP_016482018.1">
    <property type="nucleotide sequence ID" value="XM_016626532.1"/>
</dbReference>
<dbReference type="KEGG" id="nta:107802948"/>
<sequence length="484" mass="55001">MANGIGRCLREWGINKIFTVTVDKASSNDVTVKELSKQLTKMGTNLMNGNHLHVRCMAHIMNLVVQDGLKESSVSIERVRHAVRYVRQSPARLKRFQECFDNEQLNCKKTLCLDIPTRWNFTYLMLRRDVEFEGAFSHYASSEIGLRHYLEHSYIEDGIPTGELLSSDWENVKRITKFLEIFYLLTLKISGLRYVTSNIHFLEIWAVAVYLKQLIANEDTVLSEMAKKMKEKFNTYWGDPGKMNKIIFISCILDPRYKLESVGYALVKMFGKDPGETIQAEVKKYMTSLFCEYVKKSSSKGIVLASSSDYSSLDTSTSGLSDSQMARDVLAVPVSSVASEYAFSTGERLLDSFRSSLTPKLVQALVCLQDWLRNEKLKQPVSVEEDIDKIEQLEQDLASDGKDPSRQVRSSQMRVLFAEAEREGEAIDRGCGILAHLRTRKCEAAHADAKLVQMRPLSFSFVSKLAELFPTNEYRYAAVKTDEA</sequence>
<dbReference type="GeneID" id="107802948"/>
<protein>
    <submittedName>
        <fullName evidence="2">Zinc finger BED domain-containing protein RICESLEEPER 1-like</fullName>
    </submittedName>
</protein>
<dbReference type="AlphaFoldDB" id="A0A1S4AZQ8"/>
<dbReference type="Pfam" id="PF05699">
    <property type="entry name" value="Dimer_Tnp_hAT"/>
    <property type="match status" value="1"/>
</dbReference>
<evidence type="ECO:0000313" key="1">
    <source>
        <dbReference type="Proteomes" id="UP000790787"/>
    </source>
</evidence>
<organism evidence="1 2">
    <name type="scientific">Nicotiana tabacum</name>
    <name type="common">Common tobacco</name>
    <dbReference type="NCBI Taxonomy" id="4097"/>
    <lineage>
        <taxon>Eukaryota</taxon>
        <taxon>Viridiplantae</taxon>
        <taxon>Streptophyta</taxon>
        <taxon>Embryophyta</taxon>
        <taxon>Tracheophyta</taxon>
        <taxon>Spermatophyta</taxon>
        <taxon>Magnoliopsida</taxon>
        <taxon>eudicotyledons</taxon>
        <taxon>Gunneridae</taxon>
        <taxon>Pentapetalae</taxon>
        <taxon>asterids</taxon>
        <taxon>lamiids</taxon>
        <taxon>Solanales</taxon>
        <taxon>Solanaceae</taxon>
        <taxon>Nicotianoideae</taxon>
        <taxon>Nicotianeae</taxon>
        <taxon>Nicotiana</taxon>
    </lineage>
</organism>
<proteinExistence type="predicted"/>
<dbReference type="InterPro" id="IPR008906">
    <property type="entry name" value="HATC_C_dom"/>
</dbReference>
<dbReference type="InterPro" id="IPR012337">
    <property type="entry name" value="RNaseH-like_sf"/>
</dbReference>
<dbReference type="InterPro" id="IPR025525">
    <property type="entry name" value="hAT-like_transposase_RNase-H"/>
</dbReference>
<gene>
    <name evidence="2" type="primary">LOC107802948</name>
</gene>
<accession>A0A1S4AZQ8</accession>
<dbReference type="Pfam" id="PF14372">
    <property type="entry name" value="hAT-like_RNase-H"/>
    <property type="match status" value="1"/>
</dbReference>
<dbReference type="GO" id="GO:0046983">
    <property type="term" value="F:protein dimerization activity"/>
    <property type="evidence" value="ECO:0007669"/>
    <property type="project" value="InterPro"/>
</dbReference>
<dbReference type="GO" id="GO:0003677">
    <property type="term" value="F:DNA binding"/>
    <property type="evidence" value="ECO:0007669"/>
    <property type="project" value="InterPro"/>
</dbReference>
<evidence type="ECO:0000313" key="2">
    <source>
        <dbReference type="RefSeq" id="XP_016482018.1"/>
    </source>
</evidence>
<dbReference type="STRING" id="4097.A0A1S4AZQ8"/>
<reference evidence="2" key="2">
    <citation type="submission" date="2025-08" db="UniProtKB">
        <authorList>
            <consortium name="RefSeq"/>
        </authorList>
    </citation>
    <scope>IDENTIFICATION</scope>
</reference>
<dbReference type="OMA" id="FLEIWAV"/>
<dbReference type="PaxDb" id="4097-A0A1S4AZQ8"/>
<dbReference type="PANTHER" id="PTHR23272">
    <property type="entry name" value="BED FINGER-RELATED"/>
    <property type="match status" value="1"/>
</dbReference>
<dbReference type="PANTHER" id="PTHR23272:SF184">
    <property type="entry name" value="OS03G0311250 PROTEIN"/>
    <property type="match status" value="1"/>
</dbReference>
<reference evidence="1" key="1">
    <citation type="journal article" date="2014" name="Nat. Commun.">
        <title>The tobacco genome sequence and its comparison with those of tomato and potato.</title>
        <authorList>
            <person name="Sierro N."/>
            <person name="Battey J.N."/>
            <person name="Ouadi S."/>
            <person name="Bakaher N."/>
            <person name="Bovet L."/>
            <person name="Willig A."/>
            <person name="Goepfert S."/>
            <person name="Peitsch M.C."/>
            <person name="Ivanov N.V."/>
        </authorList>
    </citation>
    <scope>NUCLEOTIDE SEQUENCE [LARGE SCALE GENOMIC DNA]</scope>
</reference>
<dbReference type="OrthoDB" id="1893698at2759"/>
<dbReference type="SUPFAM" id="SSF53098">
    <property type="entry name" value="Ribonuclease H-like"/>
    <property type="match status" value="1"/>
</dbReference>
<name>A0A1S4AZQ8_TOBAC</name>
<dbReference type="Proteomes" id="UP000790787">
    <property type="component" value="Chromosome 23"/>
</dbReference>
<keyword evidence="1" id="KW-1185">Reference proteome</keyword>